<evidence type="ECO:0008006" key="4">
    <source>
        <dbReference type="Google" id="ProtNLM"/>
    </source>
</evidence>
<protein>
    <recommendedName>
        <fullName evidence="4">Secreted protein</fullName>
    </recommendedName>
</protein>
<sequence length="103" mass="11400">MTHMIMASPTCILVLRCQVEVAAAPAAAVPRFMSTPNPTLDPRARPLRSMFDVFLCLGYMDAMARLGNYGLMTSKLANTPTATSERYMPPMETRSKLWLLAMS</sequence>
<gene>
    <name evidence="2" type="ORF">BCR44DRAFT_1432856</name>
</gene>
<dbReference type="AlphaFoldDB" id="A0A1Y2HQP4"/>
<dbReference type="EMBL" id="MCFL01000018">
    <property type="protein sequence ID" value="ORZ36131.1"/>
    <property type="molecule type" value="Genomic_DNA"/>
</dbReference>
<reference evidence="2 3" key="1">
    <citation type="submission" date="2016-07" db="EMBL/GenBank/DDBJ databases">
        <title>Pervasive Adenine N6-methylation of Active Genes in Fungi.</title>
        <authorList>
            <consortium name="DOE Joint Genome Institute"/>
            <person name="Mondo S.J."/>
            <person name="Dannebaum R.O."/>
            <person name="Kuo R.C."/>
            <person name="Labutti K."/>
            <person name="Haridas S."/>
            <person name="Kuo A."/>
            <person name="Salamov A."/>
            <person name="Ahrendt S.R."/>
            <person name="Lipzen A."/>
            <person name="Sullivan W."/>
            <person name="Andreopoulos W.B."/>
            <person name="Clum A."/>
            <person name="Lindquist E."/>
            <person name="Daum C."/>
            <person name="Ramamoorthy G.K."/>
            <person name="Gryganskyi A."/>
            <person name="Culley D."/>
            <person name="Magnuson J.K."/>
            <person name="James T.Y."/>
            <person name="O'Malley M.A."/>
            <person name="Stajich J.E."/>
            <person name="Spatafora J.W."/>
            <person name="Visel A."/>
            <person name="Grigoriev I.V."/>
        </authorList>
    </citation>
    <scope>NUCLEOTIDE SEQUENCE [LARGE SCALE GENOMIC DNA]</scope>
    <source>
        <strain evidence="2 3">PL171</strain>
    </source>
</reference>
<feature type="chain" id="PRO_5010987913" description="Secreted protein" evidence="1">
    <location>
        <begin position="24"/>
        <end position="103"/>
    </location>
</feature>
<feature type="signal peptide" evidence="1">
    <location>
        <begin position="1"/>
        <end position="23"/>
    </location>
</feature>
<name>A0A1Y2HQP4_9FUNG</name>
<keyword evidence="1" id="KW-0732">Signal</keyword>
<evidence type="ECO:0000256" key="1">
    <source>
        <dbReference type="SAM" id="SignalP"/>
    </source>
</evidence>
<organism evidence="2 3">
    <name type="scientific">Catenaria anguillulae PL171</name>
    <dbReference type="NCBI Taxonomy" id="765915"/>
    <lineage>
        <taxon>Eukaryota</taxon>
        <taxon>Fungi</taxon>
        <taxon>Fungi incertae sedis</taxon>
        <taxon>Blastocladiomycota</taxon>
        <taxon>Blastocladiomycetes</taxon>
        <taxon>Blastocladiales</taxon>
        <taxon>Catenariaceae</taxon>
        <taxon>Catenaria</taxon>
    </lineage>
</organism>
<evidence type="ECO:0000313" key="3">
    <source>
        <dbReference type="Proteomes" id="UP000193411"/>
    </source>
</evidence>
<accession>A0A1Y2HQP4</accession>
<dbReference type="Proteomes" id="UP000193411">
    <property type="component" value="Unassembled WGS sequence"/>
</dbReference>
<proteinExistence type="predicted"/>
<comment type="caution">
    <text evidence="2">The sequence shown here is derived from an EMBL/GenBank/DDBJ whole genome shotgun (WGS) entry which is preliminary data.</text>
</comment>
<keyword evidence="3" id="KW-1185">Reference proteome</keyword>
<evidence type="ECO:0000313" key="2">
    <source>
        <dbReference type="EMBL" id="ORZ36131.1"/>
    </source>
</evidence>